<dbReference type="Gene3D" id="3.40.50.720">
    <property type="entry name" value="NAD(P)-binding Rossmann-like Domain"/>
    <property type="match status" value="1"/>
</dbReference>
<evidence type="ECO:0008006" key="7">
    <source>
        <dbReference type="Google" id="ProtNLM"/>
    </source>
</evidence>
<evidence type="ECO:0000256" key="2">
    <source>
        <dbReference type="ARBA" id="ARBA00023002"/>
    </source>
</evidence>
<dbReference type="Proteomes" id="UP000694392">
    <property type="component" value="Unplaced"/>
</dbReference>
<dbReference type="AlphaFoldDB" id="A0A8D0G9T1"/>
<dbReference type="InterPro" id="IPR002347">
    <property type="entry name" value="SDR_fam"/>
</dbReference>
<dbReference type="SUPFAM" id="SSF51735">
    <property type="entry name" value="NAD(P)-binding Rossmann-fold domains"/>
    <property type="match status" value="1"/>
</dbReference>
<feature type="signal peptide" evidence="4">
    <location>
        <begin position="1"/>
        <end position="27"/>
    </location>
</feature>
<dbReference type="GO" id="GO:0016491">
    <property type="term" value="F:oxidoreductase activity"/>
    <property type="evidence" value="ECO:0007669"/>
    <property type="project" value="UniProtKB-KW"/>
</dbReference>
<evidence type="ECO:0000313" key="6">
    <source>
        <dbReference type="Proteomes" id="UP000694392"/>
    </source>
</evidence>
<name>A0A8D0G9T1_SPHPU</name>
<comment type="similarity">
    <text evidence="1 3">Belongs to the short-chain dehydrogenases/reductases (SDR) family.</text>
</comment>
<accession>A0A8D0G9T1</accession>
<evidence type="ECO:0000256" key="3">
    <source>
        <dbReference type="RuleBase" id="RU000363"/>
    </source>
</evidence>
<keyword evidence="6" id="KW-1185">Reference proteome</keyword>
<keyword evidence="2" id="KW-0560">Oxidoreductase</keyword>
<evidence type="ECO:0000256" key="4">
    <source>
        <dbReference type="SAM" id="SignalP"/>
    </source>
</evidence>
<evidence type="ECO:0000256" key="1">
    <source>
        <dbReference type="ARBA" id="ARBA00006484"/>
    </source>
</evidence>
<dbReference type="PANTHER" id="PTHR43157">
    <property type="entry name" value="PHOSPHATIDYLINOSITOL-GLYCAN BIOSYNTHESIS CLASS F PROTEIN-RELATED"/>
    <property type="match status" value="1"/>
</dbReference>
<dbReference type="CDD" id="cd05327">
    <property type="entry name" value="retinol-DH_like_SDR_c_like"/>
    <property type="match status" value="1"/>
</dbReference>
<dbReference type="Pfam" id="PF00106">
    <property type="entry name" value="adh_short"/>
    <property type="match status" value="1"/>
</dbReference>
<proteinExistence type="inferred from homology"/>
<feature type="chain" id="PRO_5034037997" description="Retinol dehydrogenase 11" evidence="4">
    <location>
        <begin position="28"/>
        <end position="320"/>
    </location>
</feature>
<dbReference type="PANTHER" id="PTHR43157:SF30">
    <property type="entry name" value="RETINOL DEHYDROGENASE 11-LIKE"/>
    <property type="match status" value="1"/>
</dbReference>
<reference evidence="5" key="2">
    <citation type="submission" date="2025-09" db="UniProtKB">
        <authorList>
            <consortium name="Ensembl"/>
        </authorList>
    </citation>
    <scope>IDENTIFICATION</scope>
</reference>
<dbReference type="InterPro" id="IPR036291">
    <property type="entry name" value="NAD(P)-bd_dom_sf"/>
</dbReference>
<evidence type="ECO:0000313" key="5">
    <source>
        <dbReference type="Ensembl" id="ENSSPUP00000001929.1"/>
    </source>
</evidence>
<sequence>MDLTAFFSHPSWFVCSLLLALLFRARRKGSWHPGMCPTDLRGKTAIVTGANTGIGKYIALDLARRNARTILACRSRERGQAALEELRKGTGNPDVVLRIVDTSSMASVRCFAQEILQQEKRLDILVNNAGASGLPFSITAEGLELSFATNYLGPFLLTNLLLDTMKHSAPARIVNVASFRHSSGTFNVNHLTGKGRPKHYDQTYSSTKLMNILFTAELARRLEGTGVTANSVNPGVVKTEIMRHFNWLVRLLFNLASVFFMTAKEGSTSTVYCAVSEEAAGITGKYFDSDCSLKLPSALARDPGLASKLWETSEQLTGLS</sequence>
<dbReference type="GeneTree" id="ENSGT00940000163763"/>
<dbReference type="PRINTS" id="PR00081">
    <property type="entry name" value="GDHRDH"/>
</dbReference>
<dbReference type="PRINTS" id="PR00080">
    <property type="entry name" value="SDRFAMILY"/>
</dbReference>
<protein>
    <recommendedName>
        <fullName evidence="7">Retinol dehydrogenase 11</fullName>
    </recommendedName>
</protein>
<reference evidence="5" key="1">
    <citation type="submission" date="2025-08" db="UniProtKB">
        <authorList>
            <consortium name="Ensembl"/>
        </authorList>
    </citation>
    <scope>IDENTIFICATION</scope>
</reference>
<dbReference type="OMA" id="SHFHGKN"/>
<keyword evidence="4" id="KW-0732">Signal</keyword>
<dbReference type="Ensembl" id="ENSSPUT00000002039.1">
    <property type="protein sequence ID" value="ENSSPUP00000001929.1"/>
    <property type="gene ID" value="ENSSPUG00000001479.1"/>
</dbReference>
<organism evidence="5 6">
    <name type="scientific">Sphenodon punctatus</name>
    <name type="common">Tuatara</name>
    <name type="synonym">Hatteria punctata</name>
    <dbReference type="NCBI Taxonomy" id="8508"/>
    <lineage>
        <taxon>Eukaryota</taxon>
        <taxon>Metazoa</taxon>
        <taxon>Chordata</taxon>
        <taxon>Craniata</taxon>
        <taxon>Vertebrata</taxon>
        <taxon>Euteleostomi</taxon>
        <taxon>Lepidosauria</taxon>
        <taxon>Sphenodontia</taxon>
        <taxon>Sphenodontidae</taxon>
        <taxon>Sphenodon</taxon>
    </lineage>
</organism>